<keyword evidence="1" id="KW-0812">Transmembrane</keyword>
<proteinExistence type="predicted"/>
<accession>A0A0G2ADW8</accession>
<comment type="caution">
    <text evidence="2">The sequence shown here is derived from an EMBL/GenBank/DDBJ whole genome shotgun (WGS) entry which is preliminary data.</text>
</comment>
<feature type="transmembrane region" description="Helical" evidence="1">
    <location>
        <begin position="245"/>
        <end position="270"/>
    </location>
</feature>
<dbReference type="EMBL" id="LCRD01000007">
    <property type="protein sequence ID" value="KKW30614.1"/>
    <property type="molecule type" value="Genomic_DNA"/>
</dbReference>
<evidence type="ECO:0000313" key="3">
    <source>
        <dbReference type="Proteomes" id="UP000034846"/>
    </source>
</evidence>
<evidence type="ECO:0000313" key="2">
    <source>
        <dbReference type="EMBL" id="KKW30614.1"/>
    </source>
</evidence>
<name>A0A0G2ADW8_9BACT</name>
<reference evidence="2 3" key="1">
    <citation type="journal article" date="2015" name="Nature">
        <title>rRNA introns, odd ribosomes, and small enigmatic genomes across a large radiation of phyla.</title>
        <authorList>
            <person name="Brown C.T."/>
            <person name="Hug L.A."/>
            <person name="Thomas B.C."/>
            <person name="Sharon I."/>
            <person name="Castelle C.J."/>
            <person name="Singh A."/>
            <person name="Wilkins M.J."/>
            <person name="Williams K.H."/>
            <person name="Banfield J.F."/>
        </authorList>
    </citation>
    <scope>NUCLEOTIDE SEQUENCE [LARGE SCALE GENOMIC DNA]</scope>
</reference>
<keyword evidence="1" id="KW-0472">Membrane</keyword>
<sequence length="274" mass="29739">MRAYRSLIPFIVVGIFLFVSRTNAVSVYPEIVDLSVEPGMSTSTVISIGNDSETNAVYDISVREITFAEDGSLVFGNSGPEWIALQASSVSVESSGVRELTVTLTPPNDFSPGVYTFSIIAQERDETSTGISFTTAYASLVFVDIGEVSSPIATCITMDAQRQDRNILLDSTIQNSGGGILYVKTSTDVFSFLGMRSLAPSIPRIHRVVSGQARTLHWETSLPWWMVGPIRVGITGLDCDNRTLFVLPSLSFVLVFVTVVGIPGALGVLWRRRS</sequence>
<dbReference type="Proteomes" id="UP000034846">
    <property type="component" value="Unassembled WGS sequence"/>
</dbReference>
<organism evidence="2 3">
    <name type="scientific">Candidatus Uhrbacteria bacterium GW2011_GWD2_52_7</name>
    <dbReference type="NCBI Taxonomy" id="1618989"/>
    <lineage>
        <taxon>Bacteria</taxon>
        <taxon>Candidatus Uhriibacteriota</taxon>
    </lineage>
</organism>
<evidence type="ECO:0000256" key="1">
    <source>
        <dbReference type="SAM" id="Phobius"/>
    </source>
</evidence>
<dbReference type="AlphaFoldDB" id="A0A0G2ADW8"/>
<keyword evidence="1" id="KW-1133">Transmembrane helix</keyword>
<gene>
    <name evidence="2" type="ORF">UY72_C0007G0011</name>
</gene>
<protein>
    <submittedName>
        <fullName evidence="2">Uncharacterized protein</fullName>
    </submittedName>
</protein>